<feature type="transmembrane region" description="Helical" evidence="5">
    <location>
        <begin position="96"/>
        <end position="117"/>
    </location>
</feature>
<comment type="subcellular location">
    <subcellularLocation>
        <location evidence="1">Membrane</location>
        <topology evidence="1">Multi-pass membrane protein</topology>
    </subcellularLocation>
</comment>
<feature type="transmembrane region" description="Helical" evidence="5">
    <location>
        <begin position="159"/>
        <end position="181"/>
    </location>
</feature>
<keyword evidence="8" id="KW-1185">Reference proteome</keyword>
<feature type="transmembrane region" description="Helical" evidence="5">
    <location>
        <begin position="222"/>
        <end position="245"/>
    </location>
</feature>
<accession>A0A7M5X5F7</accession>
<protein>
    <recommendedName>
        <fullName evidence="6">Cationic amino acid transporter C-terminal domain-containing protein</fullName>
    </recommendedName>
</protein>
<dbReference type="GO" id="GO:0015171">
    <property type="term" value="F:amino acid transmembrane transporter activity"/>
    <property type="evidence" value="ECO:0007669"/>
    <property type="project" value="TreeGrafter"/>
</dbReference>
<dbReference type="Proteomes" id="UP000594262">
    <property type="component" value="Unplaced"/>
</dbReference>
<dbReference type="PANTHER" id="PTHR43243:SF105">
    <property type="entry name" value="CATIONIC AMINO ACID TRANSPORTER C-TERMINAL DOMAIN-CONTAINING PROTEIN"/>
    <property type="match status" value="1"/>
</dbReference>
<feature type="transmembrane region" description="Helical" evidence="5">
    <location>
        <begin position="266"/>
        <end position="286"/>
    </location>
</feature>
<dbReference type="GeneID" id="136802568"/>
<evidence type="ECO:0000256" key="3">
    <source>
        <dbReference type="ARBA" id="ARBA00022989"/>
    </source>
</evidence>
<dbReference type="RefSeq" id="XP_066915406.1">
    <property type="nucleotide sequence ID" value="XM_067059305.1"/>
</dbReference>
<dbReference type="Pfam" id="PF13906">
    <property type="entry name" value="AA_permease_C"/>
    <property type="match status" value="1"/>
</dbReference>
<keyword evidence="4 5" id="KW-0472">Membrane</keyword>
<feature type="transmembrane region" description="Helical" evidence="5">
    <location>
        <begin position="356"/>
        <end position="377"/>
    </location>
</feature>
<dbReference type="AlphaFoldDB" id="A0A7M5X5F7"/>
<evidence type="ECO:0000256" key="2">
    <source>
        <dbReference type="ARBA" id="ARBA00022692"/>
    </source>
</evidence>
<dbReference type="OrthoDB" id="5963491at2759"/>
<feature type="transmembrane region" description="Helical" evidence="5">
    <location>
        <begin position="306"/>
        <end position="335"/>
    </location>
</feature>
<feature type="transmembrane region" description="Helical" evidence="5">
    <location>
        <begin position="485"/>
        <end position="506"/>
    </location>
</feature>
<evidence type="ECO:0000256" key="5">
    <source>
        <dbReference type="SAM" id="Phobius"/>
    </source>
</evidence>
<feature type="domain" description="Cationic amino acid transporter C-terminal" evidence="6">
    <location>
        <begin position="485"/>
        <end position="535"/>
    </location>
</feature>
<feature type="transmembrane region" description="Helical" evidence="5">
    <location>
        <begin position="34"/>
        <end position="53"/>
    </location>
</feature>
<keyword evidence="2 5" id="KW-0812">Transmembrane</keyword>
<evidence type="ECO:0000259" key="6">
    <source>
        <dbReference type="Pfam" id="PF13906"/>
    </source>
</evidence>
<feature type="transmembrane region" description="Helical" evidence="5">
    <location>
        <begin position="65"/>
        <end position="84"/>
    </location>
</feature>
<evidence type="ECO:0000313" key="7">
    <source>
        <dbReference type="EnsemblMetazoa" id="CLYHEMP017492.1"/>
    </source>
</evidence>
<dbReference type="PIRSF" id="PIRSF006060">
    <property type="entry name" value="AA_transporter"/>
    <property type="match status" value="1"/>
</dbReference>
<proteinExistence type="predicted"/>
<keyword evidence="3 5" id="KW-1133">Transmembrane helix</keyword>
<dbReference type="EnsemblMetazoa" id="CLYHEMT017492.1">
    <property type="protein sequence ID" value="CLYHEMP017492.1"/>
    <property type="gene ID" value="CLYHEMG017492"/>
</dbReference>
<dbReference type="FunFam" id="1.20.1740.10:FF:000010">
    <property type="entry name" value="probable cationic amino acid transporter"/>
    <property type="match status" value="1"/>
</dbReference>
<name>A0A7M5X5F7_9CNID</name>
<evidence type="ECO:0000256" key="1">
    <source>
        <dbReference type="ARBA" id="ARBA00004141"/>
    </source>
</evidence>
<feature type="transmembrane region" description="Helical" evidence="5">
    <location>
        <begin position="512"/>
        <end position="530"/>
    </location>
</feature>
<dbReference type="InterPro" id="IPR002293">
    <property type="entry name" value="AA/rel_permease1"/>
</dbReference>
<dbReference type="InterPro" id="IPR029485">
    <property type="entry name" value="CAT_C"/>
</dbReference>
<feature type="transmembrane region" description="Helical" evidence="5">
    <location>
        <begin position="424"/>
        <end position="442"/>
    </location>
</feature>
<evidence type="ECO:0000313" key="8">
    <source>
        <dbReference type="Proteomes" id="UP000594262"/>
    </source>
</evidence>
<feature type="transmembrane region" description="Helical" evidence="5">
    <location>
        <begin position="383"/>
        <end position="404"/>
    </location>
</feature>
<feature type="transmembrane region" description="Helical" evidence="5">
    <location>
        <begin position="454"/>
        <end position="473"/>
    </location>
</feature>
<dbReference type="Gene3D" id="1.20.1740.10">
    <property type="entry name" value="Amino acid/polyamine transporter I"/>
    <property type="match status" value="1"/>
</dbReference>
<dbReference type="Pfam" id="PF13520">
    <property type="entry name" value="AA_permease_2"/>
    <property type="match status" value="1"/>
</dbReference>
<reference evidence="7" key="1">
    <citation type="submission" date="2021-01" db="UniProtKB">
        <authorList>
            <consortium name="EnsemblMetazoa"/>
        </authorList>
    </citation>
    <scope>IDENTIFICATION</scope>
</reference>
<feature type="transmembrane region" description="Helical" evidence="5">
    <location>
        <begin position="188"/>
        <end position="210"/>
    </location>
</feature>
<dbReference type="PANTHER" id="PTHR43243">
    <property type="entry name" value="INNER MEMBRANE TRANSPORTER YGJI-RELATED"/>
    <property type="match status" value="1"/>
</dbReference>
<dbReference type="GO" id="GO:0005886">
    <property type="term" value="C:plasma membrane"/>
    <property type="evidence" value="ECO:0007669"/>
    <property type="project" value="TreeGrafter"/>
</dbReference>
<organism evidence="7 8">
    <name type="scientific">Clytia hemisphaerica</name>
    <dbReference type="NCBI Taxonomy" id="252671"/>
    <lineage>
        <taxon>Eukaryota</taxon>
        <taxon>Metazoa</taxon>
        <taxon>Cnidaria</taxon>
        <taxon>Hydrozoa</taxon>
        <taxon>Hydroidolina</taxon>
        <taxon>Leptothecata</taxon>
        <taxon>Obeliida</taxon>
        <taxon>Clytiidae</taxon>
        <taxon>Clytia</taxon>
    </lineage>
</organism>
<evidence type="ECO:0000256" key="4">
    <source>
        <dbReference type="ARBA" id="ARBA00023136"/>
    </source>
</evidence>
<sequence length="571" mass="62165">MVWYKSLYRSCTRKKTLDATSITSTELQRCLSTLDLTFVGIGSTLGAGIYVLAGEVARNKAGPAIILSFLIAALASILSGLCYAEFGARVPKAGSAYLYCYITIGEILGFLVGWNIILEYIIGAASIVRATSAYIDTLTHGAIKNGTIDLIGQMDTPYIAHYFDLFAIFITFATTILLSLGVKNSARFNNVCVVTNMLTILLVIIVGLVHADFKNWSNFAPFGAQGVFAGAATCFFAFVGFDVIATTSEEAQNPGRSIPFSITGTIVFCFLAYFGVSGAITLMVPYTELDPTAAVTQAFHQRGLKFMGYIIGVGACLGLIGCTIISMMPLPRLLYALSQDGLLPAFFSKVHGKTGVPVLSTVISGVLIGLLGALLDIDALVEMLSIGTLLAYTVVDICIIILRYRTYEKDDEDTIKSSSNNTRLYTLVMAALIELIIIDTILSKYLKTLQESRFLLVLIVAVAISFVLTSIFIARLKPNPTNYSFQVPGLPWIPLAGLFFNIYLMLSLSHLTWYRLIVWMVIGFVVYFGYSIHHSVEKINPSGIGEDGESQPLMERETLLIQSGDESLKEN</sequence>